<evidence type="ECO:0008006" key="3">
    <source>
        <dbReference type="Google" id="ProtNLM"/>
    </source>
</evidence>
<dbReference type="PROSITE" id="PS51257">
    <property type="entry name" value="PROKAR_LIPOPROTEIN"/>
    <property type="match status" value="1"/>
</dbReference>
<protein>
    <recommendedName>
        <fullName evidence="3">Lipoprotein</fullName>
    </recommendedName>
</protein>
<evidence type="ECO:0000313" key="2">
    <source>
        <dbReference type="Proteomes" id="UP000587942"/>
    </source>
</evidence>
<accession>A0A846TW27</accession>
<gene>
    <name evidence="1" type="ORF">GWK17_13915</name>
</gene>
<dbReference type="AlphaFoldDB" id="A0A846TW27"/>
<dbReference type="RefSeq" id="WP_167832961.1">
    <property type="nucleotide sequence ID" value="NZ_JAAVUM010000009.1"/>
</dbReference>
<sequence length="137" mass="15887">MRKFIIGLFVLILFGTSCVNYEPELTRIDVQILTEEGINGGEEKIIASKGRLMKIQKAFDEVKWSPRTEAEMSRKEDILATFFIREDKNMPERLYQYRIWFEGETGAIISEKENEGYGRLTDEEQVDLLESVLLSAE</sequence>
<dbReference type="EMBL" id="JAAVUM010000009">
    <property type="protein sequence ID" value="NKE06551.1"/>
    <property type="molecule type" value="Genomic_DNA"/>
</dbReference>
<organism evidence="1 2">
    <name type="scientific">Mesobacillus selenatarsenatis</name>
    <dbReference type="NCBI Taxonomy" id="388741"/>
    <lineage>
        <taxon>Bacteria</taxon>
        <taxon>Bacillati</taxon>
        <taxon>Bacillota</taxon>
        <taxon>Bacilli</taxon>
        <taxon>Bacillales</taxon>
        <taxon>Bacillaceae</taxon>
        <taxon>Mesobacillus</taxon>
    </lineage>
</organism>
<dbReference type="Proteomes" id="UP000587942">
    <property type="component" value="Unassembled WGS sequence"/>
</dbReference>
<reference evidence="1 2" key="1">
    <citation type="submission" date="2020-03" db="EMBL/GenBank/DDBJ databases">
        <authorList>
            <person name="Sun Q."/>
        </authorList>
    </citation>
    <scope>NUCLEOTIDE SEQUENCE [LARGE SCALE GENOMIC DNA]</scope>
    <source>
        <strain evidence="1 2">KACC 21451</strain>
    </source>
</reference>
<proteinExistence type="predicted"/>
<comment type="caution">
    <text evidence="1">The sequence shown here is derived from an EMBL/GenBank/DDBJ whole genome shotgun (WGS) entry which is preliminary data.</text>
</comment>
<evidence type="ECO:0000313" key="1">
    <source>
        <dbReference type="EMBL" id="NKE06551.1"/>
    </source>
</evidence>
<name>A0A846TW27_9BACI</name>